<evidence type="ECO:0000256" key="1">
    <source>
        <dbReference type="SAM" id="MobiDB-lite"/>
    </source>
</evidence>
<organism evidence="2 3">
    <name type="scientific">Stephania japonica</name>
    <dbReference type="NCBI Taxonomy" id="461633"/>
    <lineage>
        <taxon>Eukaryota</taxon>
        <taxon>Viridiplantae</taxon>
        <taxon>Streptophyta</taxon>
        <taxon>Embryophyta</taxon>
        <taxon>Tracheophyta</taxon>
        <taxon>Spermatophyta</taxon>
        <taxon>Magnoliopsida</taxon>
        <taxon>Ranunculales</taxon>
        <taxon>Menispermaceae</taxon>
        <taxon>Menispermoideae</taxon>
        <taxon>Cissampelideae</taxon>
        <taxon>Stephania</taxon>
    </lineage>
</organism>
<dbReference type="EMBL" id="JBBNAE010000002">
    <property type="protein sequence ID" value="KAK9145391.1"/>
    <property type="molecule type" value="Genomic_DNA"/>
</dbReference>
<name>A0AAP0PLQ2_9MAGN</name>
<evidence type="ECO:0008006" key="4">
    <source>
        <dbReference type="Google" id="ProtNLM"/>
    </source>
</evidence>
<proteinExistence type="predicted"/>
<dbReference type="Proteomes" id="UP001417504">
    <property type="component" value="Unassembled WGS sequence"/>
</dbReference>
<protein>
    <recommendedName>
        <fullName evidence="4">Protein FAR1-RELATED SEQUENCE</fullName>
    </recommendedName>
</protein>
<gene>
    <name evidence="2" type="ORF">Sjap_005294</name>
</gene>
<feature type="region of interest" description="Disordered" evidence="1">
    <location>
        <begin position="1"/>
        <end position="35"/>
    </location>
</feature>
<evidence type="ECO:0000313" key="2">
    <source>
        <dbReference type="EMBL" id="KAK9145391.1"/>
    </source>
</evidence>
<dbReference type="AlphaFoldDB" id="A0AAP0PLQ2"/>
<reference evidence="2 3" key="1">
    <citation type="submission" date="2024-01" db="EMBL/GenBank/DDBJ databases">
        <title>Genome assemblies of Stephania.</title>
        <authorList>
            <person name="Yang L."/>
        </authorList>
    </citation>
    <scope>NUCLEOTIDE SEQUENCE [LARGE SCALE GENOMIC DNA]</scope>
    <source>
        <strain evidence="2">QJT</strain>
        <tissue evidence="2">Leaf</tissue>
    </source>
</reference>
<sequence length="115" mass="13162">MVVGCEQTRKYNSRKGKGKRMMEQLESKDSEDEENKKLIGTKKCGYEFKSFVKHELDDLWHVRVVCEVHNHRLTNSLAGHAYAGRLTAPEKVIVEDLSKTTIRSKDILSTICVIP</sequence>
<comment type="caution">
    <text evidence="2">The sequence shown here is derived from an EMBL/GenBank/DDBJ whole genome shotgun (WGS) entry which is preliminary data.</text>
</comment>
<keyword evidence="3" id="KW-1185">Reference proteome</keyword>
<accession>A0AAP0PLQ2</accession>
<evidence type="ECO:0000313" key="3">
    <source>
        <dbReference type="Proteomes" id="UP001417504"/>
    </source>
</evidence>